<dbReference type="AlphaFoldDB" id="A0A8K0GAS0"/>
<keyword evidence="5" id="KW-0812">Transmembrane</keyword>
<dbReference type="PANTHER" id="PTHR11610:SF173">
    <property type="entry name" value="LIPASE DOMAIN-CONTAINING PROTEIN-RELATED"/>
    <property type="match status" value="1"/>
</dbReference>
<sequence length="340" mass="37040">MKPVCGMPVLLMLIVVKESIGHEYVDQSLGVTDGNLLGMITNIAREATSDCGEPKLSDISLSLYTRSNPTRPIKLRPDNTTGIDIRKKIIMTSHGWFSSSTTYLGPKLKDAYLKRYDCNLIVLDWFGIAMQIYSVTVCLLPKIALIVAGFLCGISKERGMSLRTVHLEGISLGGQLSGLIGQETKRICREDIGRITALDPAGPLFQGLPEFKRLDRSDAIFVQVIHTNQGGLGYFGNCGDVDFYPNCGVIQNGCPKVDVIEAAKYPPLTIACDHVRSLDYLYESITSNNFKAKSCKACPLYCSPDTFNVAEVVMGEGCSPNTTSGAYVLQTNSEPPFAMG</sequence>
<keyword evidence="9" id="KW-1185">Reference proteome</keyword>
<dbReference type="PRINTS" id="PR00821">
    <property type="entry name" value="TAGLIPASE"/>
</dbReference>
<feature type="chain" id="PRO_5035420081" description="Lipase domain-containing protein" evidence="6">
    <location>
        <begin position="22"/>
        <end position="340"/>
    </location>
</feature>
<evidence type="ECO:0000313" key="8">
    <source>
        <dbReference type="EMBL" id="KAF2897855.1"/>
    </source>
</evidence>
<dbReference type="Proteomes" id="UP000801492">
    <property type="component" value="Unassembled WGS sequence"/>
</dbReference>
<keyword evidence="3" id="KW-0964">Secreted</keyword>
<dbReference type="OrthoDB" id="199913at2759"/>
<feature type="transmembrane region" description="Helical" evidence="5">
    <location>
        <begin position="132"/>
        <end position="154"/>
    </location>
</feature>
<protein>
    <recommendedName>
        <fullName evidence="7">Lipase domain-containing protein</fullName>
    </recommendedName>
</protein>
<dbReference type="Gene3D" id="3.40.50.1820">
    <property type="entry name" value="alpha/beta hydrolase"/>
    <property type="match status" value="1"/>
</dbReference>
<dbReference type="Pfam" id="PF00151">
    <property type="entry name" value="Lipase"/>
    <property type="match status" value="1"/>
</dbReference>
<reference evidence="8" key="1">
    <citation type="submission" date="2019-08" db="EMBL/GenBank/DDBJ databases">
        <title>The genome of the North American firefly Photinus pyralis.</title>
        <authorList>
            <consortium name="Photinus pyralis genome working group"/>
            <person name="Fallon T.R."/>
            <person name="Sander Lower S.E."/>
            <person name="Weng J.-K."/>
        </authorList>
    </citation>
    <scope>NUCLEOTIDE SEQUENCE</scope>
    <source>
        <strain evidence="8">TRF0915ILg1</strain>
        <tissue evidence="8">Whole body</tissue>
    </source>
</reference>
<dbReference type="GO" id="GO:0005615">
    <property type="term" value="C:extracellular space"/>
    <property type="evidence" value="ECO:0007669"/>
    <property type="project" value="TreeGrafter"/>
</dbReference>
<feature type="signal peptide" evidence="6">
    <location>
        <begin position="1"/>
        <end position="21"/>
    </location>
</feature>
<dbReference type="InterPro" id="IPR000734">
    <property type="entry name" value="TAG_lipase"/>
</dbReference>
<comment type="subcellular location">
    <subcellularLocation>
        <location evidence="1">Secreted</location>
    </subcellularLocation>
</comment>
<evidence type="ECO:0000256" key="5">
    <source>
        <dbReference type="SAM" id="Phobius"/>
    </source>
</evidence>
<evidence type="ECO:0000256" key="3">
    <source>
        <dbReference type="ARBA" id="ARBA00022525"/>
    </source>
</evidence>
<evidence type="ECO:0000256" key="1">
    <source>
        <dbReference type="ARBA" id="ARBA00004613"/>
    </source>
</evidence>
<keyword evidence="6" id="KW-0732">Signal</keyword>
<organism evidence="8 9">
    <name type="scientific">Ignelater luminosus</name>
    <name type="common">Cucubano</name>
    <name type="synonym">Pyrophorus luminosus</name>
    <dbReference type="NCBI Taxonomy" id="2038154"/>
    <lineage>
        <taxon>Eukaryota</taxon>
        <taxon>Metazoa</taxon>
        <taxon>Ecdysozoa</taxon>
        <taxon>Arthropoda</taxon>
        <taxon>Hexapoda</taxon>
        <taxon>Insecta</taxon>
        <taxon>Pterygota</taxon>
        <taxon>Neoptera</taxon>
        <taxon>Endopterygota</taxon>
        <taxon>Coleoptera</taxon>
        <taxon>Polyphaga</taxon>
        <taxon>Elateriformia</taxon>
        <taxon>Elateroidea</taxon>
        <taxon>Elateridae</taxon>
        <taxon>Agrypninae</taxon>
        <taxon>Pyrophorini</taxon>
        <taxon>Ignelater</taxon>
    </lineage>
</organism>
<accession>A0A8K0GAS0</accession>
<dbReference type="InterPro" id="IPR029058">
    <property type="entry name" value="AB_hydrolase_fold"/>
</dbReference>
<evidence type="ECO:0000256" key="2">
    <source>
        <dbReference type="ARBA" id="ARBA00010701"/>
    </source>
</evidence>
<dbReference type="PANTHER" id="PTHR11610">
    <property type="entry name" value="LIPASE"/>
    <property type="match status" value="1"/>
</dbReference>
<dbReference type="EMBL" id="VTPC01003896">
    <property type="protein sequence ID" value="KAF2897855.1"/>
    <property type="molecule type" value="Genomic_DNA"/>
</dbReference>
<evidence type="ECO:0000313" key="9">
    <source>
        <dbReference type="Proteomes" id="UP000801492"/>
    </source>
</evidence>
<evidence type="ECO:0000256" key="6">
    <source>
        <dbReference type="SAM" id="SignalP"/>
    </source>
</evidence>
<dbReference type="InterPro" id="IPR013818">
    <property type="entry name" value="Lipase"/>
</dbReference>
<gene>
    <name evidence="8" type="ORF">ILUMI_08321</name>
</gene>
<dbReference type="GO" id="GO:0017171">
    <property type="term" value="F:serine hydrolase activity"/>
    <property type="evidence" value="ECO:0007669"/>
    <property type="project" value="TreeGrafter"/>
</dbReference>
<evidence type="ECO:0000259" key="7">
    <source>
        <dbReference type="Pfam" id="PF00151"/>
    </source>
</evidence>
<keyword evidence="5" id="KW-1133">Transmembrane helix</keyword>
<keyword evidence="5" id="KW-0472">Membrane</keyword>
<dbReference type="GO" id="GO:0016042">
    <property type="term" value="P:lipid catabolic process"/>
    <property type="evidence" value="ECO:0007669"/>
    <property type="project" value="TreeGrafter"/>
</dbReference>
<proteinExistence type="inferred from homology"/>
<dbReference type="GO" id="GO:0016298">
    <property type="term" value="F:lipase activity"/>
    <property type="evidence" value="ECO:0007669"/>
    <property type="project" value="InterPro"/>
</dbReference>
<comment type="caution">
    <text evidence="8">The sequence shown here is derived from an EMBL/GenBank/DDBJ whole genome shotgun (WGS) entry which is preliminary data.</text>
</comment>
<comment type="similarity">
    <text evidence="2 4">Belongs to the AB hydrolase superfamily. Lipase family.</text>
</comment>
<feature type="domain" description="Lipase" evidence="7">
    <location>
        <begin position="48"/>
        <end position="336"/>
    </location>
</feature>
<dbReference type="SUPFAM" id="SSF53474">
    <property type="entry name" value="alpha/beta-Hydrolases"/>
    <property type="match status" value="1"/>
</dbReference>
<evidence type="ECO:0000256" key="4">
    <source>
        <dbReference type="RuleBase" id="RU004262"/>
    </source>
</evidence>
<name>A0A8K0GAS0_IGNLU</name>